<dbReference type="Pfam" id="PF00109">
    <property type="entry name" value="ketoacyl-synt"/>
    <property type="match status" value="1"/>
</dbReference>
<dbReference type="PROSITE" id="PS00606">
    <property type="entry name" value="KS3_1"/>
    <property type="match status" value="1"/>
</dbReference>
<dbReference type="Proteomes" id="UP001595791">
    <property type="component" value="Unassembled WGS sequence"/>
</dbReference>
<feature type="domain" description="Ketosynthase family 3 (KS3)" evidence="5">
    <location>
        <begin position="2"/>
        <end position="421"/>
    </location>
</feature>
<reference evidence="7" key="1">
    <citation type="journal article" date="2019" name="Int. J. Syst. Evol. Microbiol.">
        <title>The Global Catalogue of Microorganisms (GCM) 10K type strain sequencing project: providing services to taxonomists for standard genome sequencing and annotation.</title>
        <authorList>
            <consortium name="The Broad Institute Genomics Platform"/>
            <consortium name="The Broad Institute Genome Sequencing Center for Infectious Disease"/>
            <person name="Wu L."/>
            <person name="Ma J."/>
        </authorList>
    </citation>
    <scope>NUCLEOTIDE SEQUENCE [LARGE SCALE GENOMIC DNA]</scope>
    <source>
        <strain evidence="7">LMG 29894</strain>
    </source>
</reference>
<evidence type="ECO:0000313" key="7">
    <source>
        <dbReference type="Proteomes" id="UP001595791"/>
    </source>
</evidence>
<dbReference type="InterPro" id="IPR050091">
    <property type="entry name" value="PKS_NRPS_Biosynth_Enz"/>
</dbReference>
<keyword evidence="7" id="KW-1185">Reference proteome</keyword>
<dbReference type="Gene3D" id="1.10.1240.100">
    <property type="match status" value="1"/>
</dbReference>
<evidence type="ECO:0000259" key="5">
    <source>
        <dbReference type="PROSITE" id="PS52004"/>
    </source>
</evidence>
<gene>
    <name evidence="6" type="ORF">ACFOW7_19045</name>
</gene>
<keyword evidence="1" id="KW-0596">Phosphopantetheine</keyword>
<organism evidence="6 7">
    <name type="scientific">Chitinimonas lacunae</name>
    <dbReference type="NCBI Taxonomy" id="1963018"/>
    <lineage>
        <taxon>Bacteria</taxon>
        <taxon>Pseudomonadati</taxon>
        <taxon>Pseudomonadota</taxon>
        <taxon>Betaproteobacteria</taxon>
        <taxon>Neisseriales</taxon>
        <taxon>Chitinibacteraceae</taxon>
        <taxon>Chitinimonas</taxon>
    </lineage>
</organism>
<dbReference type="InterPro" id="IPR014030">
    <property type="entry name" value="Ketoacyl_synth_N"/>
</dbReference>
<sequence>MSTPIAIIGVGCRFPGADDAAAFWRLLRDGVDAISTIDDGRWPMSAFLAAGSTECRWAGLVAAGDCYDRGLFGLSDQEIERMDPQQGMALELAWQALEQAAIDPARLAGSDCGVFLGIGTRDYDRRAANQWEQLDYRTSTGASGAVIANRLSYCLGLTGPSLAIDNACAASLAAVHLACQSLRLGECSVALAGGVQLILSPANILAFSQAKLLARDGRCKSFSERADGYVCGEGGGVLVLKTLEQAQAAGDPVWAVIRGSALNHNGQSNGLSAPLGRAQQALIRQALRQAEVEPASIGYIEAHASGTALGDAIEVGALKSVFGASRADGVPCLIGSVKSNIGHLEAAAGIAGLVKTVLALAHAEVPASLHSEPPNRHLKLEQGPLTVARHTQPWPALSGPRRAGVSAFGFGGANAHLVLEQAPEPTAGERGQPPQPLLLPLAAASPTALRRLAAQWLMLLAEDNRRDPDWFADLCFSAATGRAALRHRLALCVSHADQAAVALERYLDGQTDPRLYHDASTPACLPLPAREHLPALATALPPFWRQPLQHWLDAARGGIEPADTAWVALGALCESWGLPVLAVAGGGSAQAAFADRLGQRLAALAPERRRPVVALHLDLTQRETDGPALLFGPPAATAGHWWSDLPVAARDAATLVRQLANLLAAAYVGGASLDWAAFYRPWPGHRLLLPTYPFERSRHYRIPGQERWPGTTPILPLCGDSP</sequence>
<evidence type="ECO:0000256" key="4">
    <source>
        <dbReference type="RuleBase" id="RU003694"/>
    </source>
</evidence>
<name>A0ABV8MWD7_9NEIS</name>
<dbReference type="PROSITE" id="PS52004">
    <property type="entry name" value="KS3_2"/>
    <property type="match status" value="1"/>
</dbReference>
<comment type="similarity">
    <text evidence="4">Belongs to the thiolase-like superfamily. Beta-ketoacyl-ACP synthases family.</text>
</comment>
<dbReference type="Gene3D" id="3.40.47.10">
    <property type="match status" value="1"/>
</dbReference>
<evidence type="ECO:0000256" key="2">
    <source>
        <dbReference type="ARBA" id="ARBA00022553"/>
    </source>
</evidence>
<evidence type="ECO:0000313" key="6">
    <source>
        <dbReference type="EMBL" id="MFC4161438.1"/>
    </source>
</evidence>
<dbReference type="EMBL" id="JBHSBU010000001">
    <property type="protein sequence ID" value="MFC4161438.1"/>
    <property type="molecule type" value="Genomic_DNA"/>
</dbReference>
<protein>
    <submittedName>
        <fullName evidence="6">Type I polyketide synthase</fullName>
    </submittedName>
</protein>
<dbReference type="Pfam" id="PF16197">
    <property type="entry name" value="KAsynt_C_assoc"/>
    <property type="match status" value="1"/>
</dbReference>
<dbReference type="CDD" id="cd00833">
    <property type="entry name" value="PKS"/>
    <property type="match status" value="1"/>
</dbReference>
<keyword evidence="3 4" id="KW-0808">Transferase</keyword>
<proteinExistence type="inferred from homology"/>
<accession>A0ABV8MWD7</accession>
<dbReference type="InterPro" id="IPR018201">
    <property type="entry name" value="Ketoacyl_synth_AS"/>
</dbReference>
<dbReference type="InterPro" id="IPR016039">
    <property type="entry name" value="Thiolase-like"/>
</dbReference>
<dbReference type="RefSeq" id="WP_378167379.1">
    <property type="nucleotide sequence ID" value="NZ_JBHSBU010000001.1"/>
</dbReference>
<dbReference type="Pfam" id="PF02801">
    <property type="entry name" value="Ketoacyl-synt_C"/>
    <property type="match status" value="1"/>
</dbReference>
<comment type="caution">
    <text evidence="6">The sequence shown here is derived from an EMBL/GenBank/DDBJ whole genome shotgun (WGS) entry which is preliminary data.</text>
</comment>
<dbReference type="PANTHER" id="PTHR43775">
    <property type="entry name" value="FATTY ACID SYNTHASE"/>
    <property type="match status" value="1"/>
</dbReference>
<evidence type="ECO:0000256" key="1">
    <source>
        <dbReference type="ARBA" id="ARBA00022450"/>
    </source>
</evidence>
<dbReference type="PANTHER" id="PTHR43775:SF37">
    <property type="entry name" value="SI:DKEY-61P9.11"/>
    <property type="match status" value="1"/>
</dbReference>
<evidence type="ECO:0000256" key="3">
    <source>
        <dbReference type="ARBA" id="ARBA00022679"/>
    </source>
</evidence>
<dbReference type="Gene3D" id="3.30.70.3290">
    <property type="match status" value="1"/>
</dbReference>
<dbReference type="InterPro" id="IPR014031">
    <property type="entry name" value="Ketoacyl_synth_C"/>
</dbReference>
<dbReference type="SMART" id="SM00825">
    <property type="entry name" value="PKS_KS"/>
    <property type="match status" value="1"/>
</dbReference>
<keyword evidence="2" id="KW-0597">Phosphoprotein</keyword>
<dbReference type="InterPro" id="IPR032821">
    <property type="entry name" value="PKS_assoc"/>
</dbReference>
<dbReference type="SUPFAM" id="SSF53901">
    <property type="entry name" value="Thiolase-like"/>
    <property type="match status" value="1"/>
</dbReference>
<dbReference type="InterPro" id="IPR020841">
    <property type="entry name" value="PKS_Beta-ketoAc_synthase_dom"/>
</dbReference>